<evidence type="ECO:0000313" key="2">
    <source>
        <dbReference type="Proteomes" id="UP000234681"/>
    </source>
</evidence>
<proteinExistence type="predicted"/>
<dbReference type="AlphaFoldDB" id="A6MGP3"/>
<dbReference type="Proteomes" id="UP000234681">
    <property type="component" value="Chromosome 12"/>
</dbReference>
<reference evidence="1 2" key="1">
    <citation type="submission" date="2005-07" db="EMBL/GenBank/DDBJ databases">
        <authorList>
            <person name="Mural R.J."/>
            <person name="Li P.W."/>
            <person name="Adams M.D."/>
            <person name="Amanatides P.G."/>
            <person name="Baden-Tillson H."/>
            <person name="Barnstead M."/>
            <person name="Chin S.H."/>
            <person name="Dew I."/>
            <person name="Evans C.A."/>
            <person name="Ferriera S."/>
            <person name="Flanigan M."/>
            <person name="Fosler C."/>
            <person name="Glodek A."/>
            <person name="Gu Z."/>
            <person name="Holt R.A."/>
            <person name="Jennings D."/>
            <person name="Kraft C.L."/>
            <person name="Lu F."/>
            <person name="Nguyen T."/>
            <person name="Nusskern D.R."/>
            <person name="Pfannkoch C.M."/>
            <person name="Sitter C."/>
            <person name="Sutton G.G."/>
            <person name="Venter J.C."/>
            <person name="Wang Z."/>
            <person name="Woodage T."/>
            <person name="Zheng X.H."/>
            <person name="Zhong F."/>
        </authorList>
    </citation>
    <scope>NUCLEOTIDE SEQUENCE [LARGE SCALE GENOMIC DNA]</scope>
    <source>
        <strain>BN</strain>
        <strain evidence="2">Sprague-Dawley</strain>
    </source>
</reference>
<sequence>MSSRWESELMAAGFSCENHSWITPTSAIGAQIPFPWNQGPPVCLWA</sequence>
<gene>
    <name evidence="1" type="ORF">rCG_53131</name>
</gene>
<organism evidence="1 2">
    <name type="scientific">Rattus norvegicus</name>
    <name type="common">Rat</name>
    <dbReference type="NCBI Taxonomy" id="10116"/>
    <lineage>
        <taxon>Eukaryota</taxon>
        <taxon>Metazoa</taxon>
        <taxon>Chordata</taxon>
        <taxon>Craniata</taxon>
        <taxon>Vertebrata</taxon>
        <taxon>Euteleostomi</taxon>
        <taxon>Mammalia</taxon>
        <taxon>Eutheria</taxon>
        <taxon>Euarchontoglires</taxon>
        <taxon>Glires</taxon>
        <taxon>Rodentia</taxon>
        <taxon>Myomorpha</taxon>
        <taxon>Muroidea</taxon>
        <taxon>Muridae</taxon>
        <taxon>Murinae</taxon>
        <taxon>Rattus</taxon>
    </lineage>
</organism>
<name>A6MGP3_RAT</name>
<protein>
    <submittedName>
        <fullName evidence="1">RCG53131</fullName>
    </submittedName>
</protein>
<evidence type="ECO:0000313" key="1">
    <source>
        <dbReference type="EMBL" id="EDL82709.1"/>
    </source>
</evidence>
<accession>A6MGP3</accession>
<dbReference type="EMBL" id="DS030455">
    <property type="protein sequence ID" value="EDL82709.1"/>
    <property type="molecule type" value="Genomic_DNA"/>
</dbReference>